<accession>A0A3N2Q652</accession>
<protein>
    <submittedName>
        <fullName evidence="1">Uncharacterized protein</fullName>
    </submittedName>
</protein>
<gene>
    <name evidence="1" type="ORF">SODALDRAFT_7503</name>
</gene>
<evidence type="ECO:0000313" key="2">
    <source>
        <dbReference type="Proteomes" id="UP000272025"/>
    </source>
</evidence>
<dbReference type="RefSeq" id="XP_028469911.1">
    <property type="nucleotide sequence ID" value="XM_028615646.1"/>
</dbReference>
<dbReference type="AlphaFoldDB" id="A0A3N2Q652"/>
<reference evidence="1 2" key="1">
    <citation type="journal article" date="2018" name="Mol. Ecol.">
        <title>The obligate alkalophilic soda-lake fungus Sodiomyces alkalinus has shifted to a protein diet.</title>
        <authorList>
            <person name="Grum-Grzhimaylo A.A."/>
            <person name="Falkoski D.L."/>
            <person name="van den Heuvel J."/>
            <person name="Valero-Jimenez C.A."/>
            <person name="Min B."/>
            <person name="Choi I.G."/>
            <person name="Lipzen A."/>
            <person name="Daum C.G."/>
            <person name="Aanen D.K."/>
            <person name="Tsang A."/>
            <person name="Henrissat B."/>
            <person name="Bilanenko E.N."/>
            <person name="de Vries R.P."/>
            <person name="van Kan J.A.L."/>
            <person name="Grigoriev I.V."/>
            <person name="Debets A.J.M."/>
        </authorList>
    </citation>
    <scope>NUCLEOTIDE SEQUENCE [LARGE SCALE GENOMIC DNA]</scope>
    <source>
        <strain evidence="1 2">F11</strain>
    </source>
</reference>
<name>A0A3N2Q652_SODAK</name>
<evidence type="ECO:0000313" key="1">
    <source>
        <dbReference type="EMBL" id="ROT42105.1"/>
    </source>
</evidence>
<organism evidence="1 2">
    <name type="scientific">Sodiomyces alkalinus (strain CBS 110278 / VKM F-3762 / F11)</name>
    <name type="common">Alkaliphilic filamentous fungus</name>
    <dbReference type="NCBI Taxonomy" id="1314773"/>
    <lineage>
        <taxon>Eukaryota</taxon>
        <taxon>Fungi</taxon>
        <taxon>Dikarya</taxon>
        <taxon>Ascomycota</taxon>
        <taxon>Pezizomycotina</taxon>
        <taxon>Sordariomycetes</taxon>
        <taxon>Hypocreomycetidae</taxon>
        <taxon>Glomerellales</taxon>
        <taxon>Plectosphaerellaceae</taxon>
        <taxon>Sodiomyces</taxon>
    </lineage>
</organism>
<dbReference type="Proteomes" id="UP000272025">
    <property type="component" value="Unassembled WGS sequence"/>
</dbReference>
<dbReference type="EMBL" id="ML119051">
    <property type="protein sequence ID" value="ROT42105.1"/>
    <property type="molecule type" value="Genomic_DNA"/>
</dbReference>
<proteinExistence type="predicted"/>
<dbReference type="GeneID" id="39584123"/>
<keyword evidence="2" id="KW-1185">Reference proteome</keyword>
<sequence>MSGCARPSKTLPLRRWICHIRTRTRTRIHLRELPRVSPVSRSRARGISGAGALPDQHLRRMGLVSRYLPHSIIEPNIKGLARLELPSLVRLHALTLLCLLYRSTLSHHHQTGKLSNGTRTNCDPWSGKGIAETCTIWDEMRLCETCKCKGFCCQVLGSRVPCGLHGHRGD</sequence>